<name>A0ABW0GHZ5_9PROT</name>
<dbReference type="EMBL" id="JBHSLC010000122">
    <property type="protein sequence ID" value="MFC5360144.1"/>
    <property type="molecule type" value="Genomic_DNA"/>
</dbReference>
<feature type="domain" description="DUF403" evidence="1">
    <location>
        <begin position="3"/>
        <end position="312"/>
    </location>
</feature>
<reference evidence="3" key="1">
    <citation type="journal article" date="2019" name="Int. J. Syst. Evol. Microbiol.">
        <title>The Global Catalogue of Microorganisms (GCM) 10K type strain sequencing project: providing services to taxonomists for standard genome sequencing and annotation.</title>
        <authorList>
            <consortium name="The Broad Institute Genomics Platform"/>
            <consortium name="The Broad Institute Genome Sequencing Center for Infectious Disease"/>
            <person name="Wu L."/>
            <person name="Ma J."/>
        </authorList>
    </citation>
    <scope>NUCLEOTIDE SEQUENCE [LARGE SCALE GENOMIC DNA]</scope>
    <source>
        <strain evidence="3">CCUG 58760</strain>
    </source>
</reference>
<proteinExistence type="predicted"/>
<evidence type="ECO:0000313" key="2">
    <source>
        <dbReference type="EMBL" id="MFC5360144.1"/>
    </source>
</evidence>
<dbReference type="RefSeq" id="WP_377000641.1">
    <property type="nucleotide sequence ID" value="NZ_JBHSLC010000122.1"/>
</dbReference>
<evidence type="ECO:0000313" key="3">
    <source>
        <dbReference type="Proteomes" id="UP001596166"/>
    </source>
</evidence>
<comment type="caution">
    <text evidence="2">The sequence shown here is derived from an EMBL/GenBank/DDBJ whole genome shotgun (WGS) entry which is preliminary data.</text>
</comment>
<organism evidence="2 3">
    <name type="scientific">Azospirillum himalayense</name>
    <dbReference type="NCBI Taxonomy" id="654847"/>
    <lineage>
        <taxon>Bacteria</taxon>
        <taxon>Pseudomonadati</taxon>
        <taxon>Pseudomonadota</taxon>
        <taxon>Alphaproteobacteria</taxon>
        <taxon>Rhodospirillales</taxon>
        <taxon>Azospirillaceae</taxon>
        <taxon>Azospirillum</taxon>
    </lineage>
</organism>
<dbReference type="PANTHER" id="PTHR34595">
    <property type="entry name" value="BLR5612 PROTEIN"/>
    <property type="match status" value="1"/>
</dbReference>
<dbReference type="Pfam" id="PF04168">
    <property type="entry name" value="Alpha-E"/>
    <property type="match status" value="1"/>
</dbReference>
<dbReference type="Proteomes" id="UP001596166">
    <property type="component" value="Unassembled WGS sequence"/>
</dbReference>
<evidence type="ECO:0000259" key="1">
    <source>
        <dbReference type="Pfam" id="PF04168"/>
    </source>
</evidence>
<dbReference type="InterPro" id="IPR051680">
    <property type="entry name" value="ATP-dep_Glu-Cys_Ligase-2"/>
</dbReference>
<gene>
    <name evidence="2" type="ORF">ACFPMG_34645</name>
</gene>
<accession>A0ABW0GHZ5</accession>
<dbReference type="PANTHER" id="PTHR34595:SF7">
    <property type="entry name" value="SLL1039 PROTEIN"/>
    <property type="match status" value="1"/>
</dbReference>
<dbReference type="InterPro" id="IPR007296">
    <property type="entry name" value="DUF403"/>
</dbReference>
<keyword evidence="3" id="KW-1185">Reference proteome</keyword>
<sequence>MNLLARYAECIFWMARYMERAENLARILDVHETFARDTRGMTNWFSIVQLNADEKDFFSRHDRPTAEAVVHYYMFDTQHTNSLVSMLRMARENARVLRPWISTEMWTQINVFHNKLVEMNGKDVALPNLSKVCTWIKEECQTHTGITEGTFYRDQGWYFYQLGKYIERADQTTRLLDIKYHTLLPSPVAVGSTLDMSQWTTVLRSAAGYHAFRRVYPRGMSPTTVAGFMMFNEGFPRSVVMCVRQIDGLLTRLKSRYTLRNGSDAMEKVDELLGALLARPIEVVIQEGLHEYLDGVQAQLCGITNEIGRAFFGQDTVTVTQSQSQ</sequence>
<protein>
    <submittedName>
        <fullName evidence="2">Alpha-E domain-containing protein</fullName>
    </submittedName>
</protein>